<evidence type="ECO:0000256" key="10">
    <source>
        <dbReference type="ARBA" id="ARBA00051722"/>
    </source>
</evidence>
<dbReference type="PROSITE" id="PS50056">
    <property type="entry name" value="TYR_PHOSPHATASE_2"/>
    <property type="match status" value="1"/>
</dbReference>
<feature type="region of interest" description="Disordered" evidence="15">
    <location>
        <begin position="615"/>
        <end position="635"/>
    </location>
</feature>
<keyword evidence="4" id="KW-0597">Phosphoprotein</keyword>
<evidence type="ECO:0000256" key="11">
    <source>
        <dbReference type="PIRNR" id="PIRNR000929"/>
    </source>
</evidence>
<dbReference type="SMART" id="SM00194">
    <property type="entry name" value="PTPc"/>
    <property type="match status" value="1"/>
</dbReference>
<dbReference type="Gene3D" id="3.30.505.10">
    <property type="entry name" value="SH2 domain"/>
    <property type="match status" value="2"/>
</dbReference>
<dbReference type="GO" id="GO:0050839">
    <property type="term" value="F:cell adhesion molecule binding"/>
    <property type="evidence" value="ECO:0007669"/>
    <property type="project" value="TreeGrafter"/>
</dbReference>
<dbReference type="InterPro" id="IPR003595">
    <property type="entry name" value="Tyr_Pase_cat"/>
</dbReference>
<dbReference type="SUPFAM" id="SSF52799">
    <property type="entry name" value="(Phosphotyrosine protein) phosphatases II"/>
    <property type="match status" value="1"/>
</dbReference>
<evidence type="ECO:0000256" key="14">
    <source>
        <dbReference type="PROSITE-ProRule" id="PRU00191"/>
    </source>
</evidence>
<dbReference type="FunFam" id="3.90.190.10:FF:000045">
    <property type="entry name" value="Tyrosine-protein phosphatase non-receptor type 12"/>
    <property type="match status" value="1"/>
</dbReference>
<dbReference type="InterPro" id="IPR029021">
    <property type="entry name" value="Prot-tyrosine_phosphatase-like"/>
</dbReference>
<dbReference type="SUPFAM" id="SSF55550">
    <property type="entry name" value="SH2 domain"/>
    <property type="match status" value="2"/>
</dbReference>
<feature type="binding site" evidence="13">
    <location>
        <position position="421"/>
    </location>
    <ligand>
        <name>substrate</name>
    </ligand>
</feature>
<dbReference type="InterPro" id="IPR016130">
    <property type="entry name" value="Tyr_Pase_AS"/>
</dbReference>
<dbReference type="PROSITE" id="PS50055">
    <property type="entry name" value="TYR_PHOSPHATASE_PTP"/>
    <property type="match status" value="1"/>
</dbReference>
<dbReference type="FunFam" id="3.30.505.10:FF:000018">
    <property type="entry name" value="Tyrosine-protein phosphatase non-receptor type"/>
    <property type="match status" value="1"/>
</dbReference>
<dbReference type="SMART" id="SM00252">
    <property type="entry name" value="SH2"/>
    <property type="match status" value="2"/>
</dbReference>
<feature type="compositionally biased region" description="Basic and acidic residues" evidence="15">
    <location>
        <begin position="586"/>
        <end position="596"/>
    </location>
</feature>
<feature type="domain" description="SH2" evidence="16">
    <location>
        <begin position="112"/>
        <end position="206"/>
    </location>
</feature>
<dbReference type="Pfam" id="PF00102">
    <property type="entry name" value="Y_phosphatase"/>
    <property type="match status" value="1"/>
</dbReference>
<evidence type="ECO:0000256" key="3">
    <source>
        <dbReference type="ARBA" id="ARBA00022490"/>
    </source>
</evidence>
<evidence type="ECO:0000256" key="13">
    <source>
        <dbReference type="PIRSR" id="PIRSR000929-2"/>
    </source>
</evidence>
<dbReference type="PROSITE" id="PS50001">
    <property type="entry name" value="SH2"/>
    <property type="match status" value="2"/>
</dbReference>
<feature type="domain" description="Tyrosine specific protein phosphatases" evidence="18">
    <location>
        <begin position="432"/>
        <end position="513"/>
    </location>
</feature>
<dbReference type="PROSITE" id="PS00383">
    <property type="entry name" value="TYR_PHOSPHATASE_1"/>
    <property type="match status" value="1"/>
</dbReference>
<dbReference type="GO" id="GO:0070374">
    <property type="term" value="P:positive regulation of ERK1 and ERK2 cascade"/>
    <property type="evidence" value="ECO:0007669"/>
    <property type="project" value="TreeGrafter"/>
</dbReference>
<dbReference type="InterPro" id="IPR000387">
    <property type="entry name" value="Tyr_Pase_dom"/>
</dbReference>
<dbReference type="FunFam" id="3.30.505.10:FF:000012">
    <property type="entry name" value="Tyrosine-protein phosphatase non-receptor type"/>
    <property type="match status" value="1"/>
</dbReference>
<evidence type="ECO:0000256" key="1">
    <source>
        <dbReference type="ARBA" id="ARBA00004496"/>
    </source>
</evidence>
<dbReference type="EC" id="3.1.3.48" evidence="11"/>
<evidence type="ECO:0000313" key="19">
    <source>
        <dbReference type="EMBL" id="NOV46606.1"/>
    </source>
</evidence>
<dbReference type="PRINTS" id="PR00700">
    <property type="entry name" value="PRTYPHPHTASE"/>
</dbReference>
<comment type="similarity">
    <text evidence="9">Belongs to the protein-tyrosine phosphatase family. Non-receptor class 4 subfamily.</text>
</comment>
<dbReference type="GO" id="GO:0004726">
    <property type="term" value="F:non-membrane spanning protein tyrosine phosphatase activity"/>
    <property type="evidence" value="ECO:0007669"/>
    <property type="project" value="TreeGrafter"/>
</dbReference>
<dbReference type="PIRSF" id="PIRSF000929">
    <property type="entry name" value="Tyr-Ptase_nr_6"/>
    <property type="match status" value="1"/>
</dbReference>
<evidence type="ECO:0000256" key="8">
    <source>
        <dbReference type="ARBA" id="ARBA00022999"/>
    </source>
</evidence>
<dbReference type="PANTHER" id="PTHR46559:SF3">
    <property type="entry name" value="TYROSINE-PROTEIN PHOSPHATASE NON-RECEPTOR TYPE"/>
    <property type="match status" value="1"/>
</dbReference>
<comment type="similarity">
    <text evidence="2 11">Belongs to the protein-tyrosine phosphatase family. Non-receptor class 2 subfamily.</text>
</comment>
<feature type="region of interest" description="Disordered" evidence="15">
    <location>
        <begin position="562"/>
        <end position="596"/>
    </location>
</feature>
<evidence type="ECO:0000256" key="5">
    <source>
        <dbReference type="ARBA" id="ARBA00022737"/>
    </source>
</evidence>
<sequence length="635" mass="72852">MASRRWFHPCITGKKAESLLLTSGVDGSFLARHSRSSPRDFTLSVRRGNEVTHIKIQNNGDFFDLYGGEKFATLAELVQYYSENGGQLKEKNGDCIELRVPLVCADPTTERWFHGNLSGKEAEKLILERGKNGSFLVRESQSKPGDYVLSVRTDDRVTQVMIRWQKDFYDVGGGEQFATLSELIEHYKRNPMVETTGHVVHLKQPFNATRIHASGIHFRVQQLQKENGANATGKAGFWEEFESLQQQECRHLFSRKEGQKAINRAKNRYKNILPFDHTRVVLRNSDLQALGSDYINANYIRQNADENGECTDDSGKVYIATQGCLPCTVIDFWAMIWQEKVRVIVMTTKELERGKNKCARYWPDQDQTKHWGKATVTTLKETHTADYTLREFRLKWDGPLEFNNNLRERNIWHYHFQAWPDHGVPSDPGCVLSFLHDVNARQEQIALNEGITPGPICVHCSAGIGRTGTFIVIDMILDQIKKQGLECEIDIQRTVQTVRCQRSGMVQTEAQYKFVYFAVQHFMETLHQRIHADQKSSREYTNIRYTNEILHSPLNLDMSNVQKHQSIKDSLPRPPEDIPDTYDNNKLSHKDEPEDKAFSTMINKSQRINKPIMMPLCSNTTNQTPPPPPPRKAAL</sequence>
<dbReference type="SMART" id="SM00404">
    <property type="entry name" value="PTPc_motif"/>
    <property type="match status" value="1"/>
</dbReference>
<dbReference type="InterPro" id="IPR000980">
    <property type="entry name" value="SH2"/>
</dbReference>
<dbReference type="GO" id="GO:0009653">
    <property type="term" value="P:anatomical structure morphogenesis"/>
    <property type="evidence" value="ECO:0007669"/>
    <property type="project" value="UniProtKB-ARBA"/>
</dbReference>
<evidence type="ECO:0000256" key="6">
    <source>
        <dbReference type="ARBA" id="ARBA00022801"/>
    </source>
</evidence>
<name>A0A6M2DKR0_XENCH</name>
<proteinExistence type="inferred from homology"/>
<dbReference type="CDD" id="cd09931">
    <property type="entry name" value="SH2_C-SH2_SHP_like"/>
    <property type="match status" value="1"/>
</dbReference>
<evidence type="ECO:0000256" key="9">
    <source>
        <dbReference type="ARBA" id="ARBA00034734"/>
    </source>
</evidence>
<feature type="domain" description="SH2" evidence="16">
    <location>
        <begin position="6"/>
        <end position="102"/>
    </location>
</feature>
<dbReference type="CDD" id="cd14544">
    <property type="entry name" value="PTPc-N11_6"/>
    <property type="match status" value="1"/>
</dbReference>
<feature type="compositionally biased region" description="Basic and acidic residues" evidence="15">
    <location>
        <begin position="566"/>
        <end position="576"/>
    </location>
</feature>
<dbReference type="Pfam" id="PF00017">
    <property type="entry name" value="SH2"/>
    <property type="match status" value="2"/>
</dbReference>
<feature type="active site" description="Phosphocysteine intermediate" evidence="12">
    <location>
        <position position="460"/>
    </location>
</feature>
<keyword evidence="6 11" id="KW-0378">Hydrolase</keyword>
<dbReference type="GO" id="GO:0030971">
    <property type="term" value="F:receptor tyrosine kinase binding"/>
    <property type="evidence" value="ECO:0007669"/>
    <property type="project" value="TreeGrafter"/>
</dbReference>
<evidence type="ECO:0000256" key="2">
    <source>
        <dbReference type="ARBA" id="ARBA00010750"/>
    </source>
</evidence>
<evidence type="ECO:0000259" key="17">
    <source>
        <dbReference type="PROSITE" id="PS50055"/>
    </source>
</evidence>
<dbReference type="PANTHER" id="PTHR46559">
    <property type="entry name" value="TYROSINE-PROTEIN PHOSPHATASE NON-RECEPTOR TYPE 11"/>
    <property type="match status" value="1"/>
</dbReference>
<accession>A0A6M2DKR0</accession>
<dbReference type="InterPro" id="IPR012152">
    <property type="entry name" value="Tyr_Pase_non-rcpt_typ-6/11"/>
</dbReference>
<feature type="domain" description="Tyrosine-protein phosphatase" evidence="17">
    <location>
        <begin position="237"/>
        <end position="522"/>
    </location>
</feature>
<organism evidence="19">
    <name type="scientific">Xenopsylla cheopis</name>
    <name type="common">Oriental rat flea</name>
    <name type="synonym">Pulex cheopis</name>
    <dbReference type="NCBI Taxonomy" id="163159"/>
    <lineage>
        <taxon>Eukaryota</taxon>
        <taxon>Metazoa</taxon>
        <taxon>Ecdysozoa</taxon>
        <taxon>Arthropoda</taxon>
        <taxon>Hexapoda</taxon>
        <taxon>Insecta</taxon>
        <taxon>Pterygota</taxon>
        <taxon>Neoptera</taxon>
        <taxon>Endopterygota</taxon>
        <taxon>Siphonaptera</taxon>
        <taxon>Pulicidae</taxon>
        <taxon>Xenopsyllinae</taxon>
        <taxon>Xenopsylla</taxon>
    </lineage>
</organism>
<feature type="binding site" evidence="13">
    <location>
        <position position="507"/>
    </location>
    <ligand>
        <name>substrate</name>
    </ligand>
</feature>
<evidence type="ECO:0000256" key="4">
    <source>
        <dbReference type="ARBA" id="ARBA00022553"/>
    </source>
</evidence>
<dbReference type="InterPro" id="IPR036860">
    <property type="entry name" value="SH2_dom_sf"/>
</dbReference>
<dbReference type="GO" id="GO:0005737">
    <property type="term" value="C:cytoplasm"/>
    <property type="evidence" value="ECO:0007669"/>
    <property type="project" value="UniProtKB-SubCell"/>
</dbReference>
<dbReference type="InterPro" id="IPR000242">
    <property type="entry name" value="PTP_cat"/>
</dbReference>
<protein>
    <recommendedName>
        <fullName evidence="11">Tyrosine-protein phosphatase non-receptor type</fullName>
        <ecNumber evidence="11">3.1.3.48</ecNumber>
    </recommendedName>
</protein>
<dbReference type="Gene3D" id="3.90.190.10">
    <property type="entry name" value="Protein tyrosine phosphatase superfamily"/>
    <property type="match status" value="1"/>
</dbReference>
<reference evidence="19" key="1">
    <citation type="submission" date="2020-03" db="EMBL/GenBank/DDBJ databases">
        <title>Transcriptomic Profiling of the Digestive Tract of the Rat Flea, Xenopsylla cheopis, Following Blood Feeding and Infection with Yersinia pestis.</title>
        <authorList>
            <person name="Bland D.M."/>
            <person name="Martens C.A."/>
            <person name="Virtaneva K."/>
            <person name="Kanakabandi K."/>
            <person name="Long D."/>
            <person name="Rosenke R."/>
            <person name="Saturday G.A."/>
            <person name="Hoyt F.H."/>
            <person name="Bruno D.P."/>
            <person name="Ribeiro J.M.C."/>
            <person name="Hinnebusch J."/>
        </authorList>
    </citation>
    <scope>NUCLEOTIDE SEQUENCE</scope>
</reference>
<evidence type="ECO:0000259" key="16">
    <source>
        <dbReference type="PROSITE" id="PS50001"/>
    </source>
</evidence>
<keyword evidence="3 11" id="KW-0963">Cytoplasm</keyword>
<keyword evidence="5" id="KW-0677">Repeat</keyword>
<dbReference type="CDD" id="cd10340">
    <property type="entry name" value="SH2_N-SH2_SHP_like"/>
    <property type="match status" value="1"/>
</dbReference>
<dbReference type="AlphaFoldDB" id="A0A6M2DKR0"/>
<keyword evidence="8 14" id="KW-0727">SH2 domain</keyword>
<evidence type="ECO:0000256" key="7">
    <source>
        <dbReference type="ARBA" id="ARBA00022912"/>
    </source>
</evidence>
<keyword evidence="7 11" id="KW-0904">Protein phosphatase</keyword>
<comment type="subcellular location">
    <subcellularLocation>
        <location evidence="1 11">Cytoplasm</location>
    </subcellularLocation>
</comment>
<dbReference type="PRINTS" id="PR00401">
    <property type="entry name" value="SH2DOMAIN"/>
</dbReference>
<evidence type="ECO:0000259" key="18">
    <source>
        <dbReference type="PROSITE" id="PS50056"/>
    </source>
</evidence>
<dbReference type="EMBL" id="GIIL01002880">
    <property type="protein sequence ID" value="NOV46606.1"/>
    <property type="molecule type" value="Transcribed_RNA"/>
</dbReference>
<feature type="compositionally biased region" description="Pro residues" evidence="15">
    <location>
        <begin position="624"/>
        <end position="635"/>
    </location>
</feature>
<evidence type="ECO:0000256" key="12">
    <source>
        <dbReference type="PIRSR" id="PIRSR000929-1"/>
    </source>
</evidence>
<dbReference type="GO" id="GO:0048666">
    <property type="term" value="P:neuron development"/>
    <property type="evidence" value="ECO:0007669"/>
    <property type="project" value="UniProtKB-ARBA"/>
</dbReference>
<comment type="catalytic activity">
    <reaction evidence="10 11">
        <text>O-phospho-L-tyrosyl-[protein] + H2O = L-tyrosyl-[protein] + phosphate</text>
        <dbReference type="Rhea" id="RHEA:10684"/>
        <dbReference type="Rhea" id="RHEA-COMP:10136"/>
        <dbReference type="Rhea" id="RHEA-COMP:20101"/>
        <dbReference type="ChEBI" id="CHEBI:15377"/>
        <dbReference type="ChEBI" id="CHEBI:43474"/>
        <dbReference type="ChEBI" id="CHEBI:46858"/>
        <dbReference type="ChEBI" id="CHEBI:61978"/>
        <dbReference type="EC" id="3.1.3.48"/>
    </reaction>
</comment>
<evidence type="ECO:0000256" key="15">
    <source>
        <dbReference type="SAM" id="MobiDB-lite"/>
    </source>
</evidence>